<dbReference type="PATRIC" id="fig|866895.3.peg.3291"/>
<feature type="compositionally biased region" description="Low complexity" evidence="1">
    <location>
        <begin position="36"/>
        <end position="53"/>
    </location>
</feature>
<accession>I0JR31</accession>
<protein>
    <recommendedName>
        <fullName evidence="5">AB hydrolase-1 domain-containing protein</fullName>
    </recommendedName>
</protein>
<evidence type="ECO:0000313" key="4">
    <source>
        <dbReference type="Proteomes" id="UP000007397"/>
    </source>
</evidence>
<evidence type="ECO:0000256" key="2">
    <source>
        <dbReference type="SAM" id="SignalP"/>
    </source>
</evidence>
<dbReference type="AlphaFoldDB" id="I0JR31"/>
<organism evidence="3 4">
    <name type="scientific">Halobacillus halophilus (strain ATCC 35676 / DSM 2266 / JCM 20832 / KCTC 3685 / LMG 17431 / NBRC 102448 / NCIMB 2269)</name>
    <name type="common">Sporosarcina halophila</name>
    <dbReference type="NCBI Taxonomy" id="866895"/>
    <lineage>
        <taxon>Bacteria</taxon>
        <taxon>Bacillati</taxon>
        <taxon>Bacillota</taxon>
        <taxon>Bacilli</taxon>
        <taxon>Bacillales</taxon>
        <taxon>Bacillaceae</taxon>
        <taxon>Halobacillus</taxon>
    </lineage>
</organism>
<dbReference type="KEGG" id="hhd:HBHAL_4259"/>
<gene>
    <name evidence="3" type="ordered locus">HBHAL_4259</name>
</gene>
<feature type="region of interest" description="Disordered" evidence="1">
    <location>
        <begin position="25"/>
        <end position="59"/>
    </location>
</feature>
<dbReference type="PROSITE" id="PS51257">
    <property type="entry name" value="PROKAR_LIPOPROTEIN"/>
    <property type="match status" value="1"/>
</dbReference>
<sequence>MKKVSFTFALMAALLILGACTNTSEDDEAAEDNQTTEESSPAATSDSSDASGAGDEESSVSFKTIDDFYVGDSQDTQSLIHSFIPYESDNTPVVMVPGLGLGANIYESTPDSRNGWAYDFAQAGYPVYTVDTSDLASAGLSESEASSPMSKWDSLSIWQRWGLGSAPDEPYPEGQFPADSFDQFYAGIPMQVSAGGGSGSSDSSGNARGGQGQGQSSSDAGTQRGQGQASSGTESGGKAGGGTSRVSQQEVDNMISLLEDKGPAILMVHSMGGEIGYEVARQRPELVNGIIAIEPVGSPTDKQEIQDTFAEIPYLGVYGDYLESRNQVGRLEAVQTTVDMIKENGGTGEVIQLTEEGINGNSHLMMIDKNNHEISSQIIDWLDNVETES</sequence>
<reference evidence="3 4" key="1">
    <citation type="journal article" date="2013" name="Environ. Microbiol.">
        <title>Chloride and organic osmolytes: a hybrid strategy to cope with elevated salinities by the moderately halophilic, chloride-dependent bacterium Halobacillus halophilus.</title>
        <authorList>
            <person name="Saum S.H."/>
            <person name="Pfeiffer F."/>
            <person name="Palm P."/>
            <person name="Rampp M."/>
            <person name="Schuster S.C."/>
            <person name="Muller V."/>
            <person name="Oesterhelt D."/>
        </authorList>
    </citation>
    <scope>NUCLEOTIDE SEQUENCE [LARGE SCALE GENOMIC DNA]</scope>
    <source>
        <strain evidence="4">ATCC 35676 / DSM 2266 / JCM 20832 / KCTC 3685 / LMG 17431 / NBRC 102448 / NCIMB 2269</strain>
    </source>
</reference>
<feature type="compositionally biased region" description="Polar residues" evidence="1">
    <location>
        <begin position="219"/>
        <end position="228"/>
    </location>
</feature>
<dbReference type="Proteomes" id="UP000007397">
    <property type="component" value="Chromosome"/>
</dbReference>
<proteinExistence type="predicted"/>
<evidence type="ECO:0000313" key="3">
    <source>
        <dbReference type="EMBL" id="CCG46601.1"/>
    </source>
</evidence>
<dbReference type="PANTHER" id="PTHR43194">
    <property type="entry name" value="HYDROLASE ALPHA/BETA FOLD FAMILY"/>
    <property type="match status" value="1"/>
</dbReference>
<keyword evidence="4" id="KW-1185">Reference proteome</keyword>
<dbReference type="SUPFAM" id="SSF53474">
    <property type="entry name" value="alpha/beta-Hydrolases"/>
    <property type="match status" value="1"/>
</dbReference>
<dbReference type="RefSeq" id="WP_014644489.1">
    <property type="nucleotide sequence ID" value="NC_017668.1"/>
</dbReference>
<evidence type="ECO:0000256" key="1">
    <source>
        <dbReference type="SAM" id="MobiDB-lite"/>
    </source>
</evidence>
<evidence type="ECO:0008006" key="5">
    <source>
        <dbReference type="Google" id="ProtNLM"/>
    </source>
</evidence>
<dbReference type="InterPro" id="IPR029058">
    <property type="entry name" value="AB_hydrolase_fold"/>
</dbReference>
<feature type="signal peptide" evidence="2">
    <location>
        <begin position="1"/>
        <end position="24"/>
    </location>
</feature>
<feature type="compositionally biased region" description="Gly residues" evidence="1">
    <location>
        <begin position="234"/>
        <end position="243"/>
    </location>
</feature>
<keyword evidence="2" id="KW-0732">Signal</keyword>
<dbReference type="PANTHER" id="PTHR43194:SF5">
    <property type="entry name" value="PIMELOYL-[ACYL-CARRIER PROTEIN] METHYL ESTER ESTERASE"/>
    <property type="match status" value="1"/>
</dbReference>
<dbReference type="Gene3D" id="3.40.50.1820">
    <property type="entry name" value="alpha/beta hydrolase"/>
    <property type="match status" value="1"/>
</dbReference>
<dbReference type="STRING" id="866895.HBHAL_4259"/>
<feature type="chain" id="PRO_5039330842" description="AB hydrolase-1 domain-containing protein" evidence="2">
    <location>
        <begin position="25"/>
        <end position="389"/>
    </location>
</feature>
<feature type="compositionally biased region" description="Acidic residues" evidence="1">
    <location>
        <begin position="25"/>
        <end position="35"/>
    </location>
</feature>
<name>I0JR31_HALH3</name>
<dbReference type="HOGENOM" id="CLU_038297_1_0_9"/>
<dbReference type="InterPro" id="IPR050228">
    <property type="entry name" value="Carboxylesterase_BioH"/>
</dbReference>
<dbReference type="eggNOG" id="COG0596">
    <property type="taxonomic scope" value="Bacteria"/>
</dbReference>
<feature type="region of interest" description="Disordered" evidence="1">
    <location>
        <begin position="192"/>
        <end position="246"/>
    </location>
</feature>
<dbReference type="EMBL" id="HE717023">
    <property type="protein sequence ID" value="CCG46601.1"/>
    <property type="molecule type" value="Genomic_DNA"/>
</dbReference>